<sequence>MATHLYRCLLPQPRISSRARAQDINSFWCVQHDRQLWRRVPSAAMTSRQIPKPSVTIFRLNTDTSLRVAATTPTSSPDPRFGIQYRNGHSWLLHR</sequence>
<dbReference type="KEGG" id="hhb:Hhub_6106"/>
<geneLocation type="plasmid" evidence="2">
    <name>pSTJ003</name>
</geneLocation>
<protein>
    <submittedName>
        <fullName evidence="1">Uncharacterized protein</fullName>
    </submittedName>
</protein>
<dbReference type="EMBL" id="LN831305">
    <property type="protein sequence ID" value="CQH65357.1"/>
    <property type="molecule type" value="Genomic_DNA"/>
</dbReference>
<dbReference type="Proteomes" id="UP000066737">
    <property type="component" value="Plasmid pSTJ003"/>
</dbReference>
<gene>
    <name evidence="1" type="ORF">HHUB_6106</name>
</gene>
<reference evidence="1" key="1">
    <citation type="submission" date="2015-03" db="EMBL/GenBank/DDBJ databases">
        <authorList>
            <person name="Murphy D."/>
        </authorList>
    </citation>
    <scope>NUCLEOTIDE SEQUENCE</scope>
    <source>
        <strain evidence="1">JI20-1</strain>
    </source>
</reference>
<organism evidence="1 2">
    <name type="scientific">Halobacterium hubeiense</name>
    <dbReference type="NCBI Taxonomy" id="1407499"/>
    <lineage>
        <taxon>Archaea</taxon>
        <taxon>Methanobacteriati</taxon>
        <taxon>Methanobacteriota</taxon>
        <taxon>Stenosarchaea group</taxon>
        <taxon>Halobacteria</taxon>
        <taxon>Halobacteriales</taxon>
        <taxon>Halobacteriaceae</taxon>
        <taxon>Halobacterium</taxon>
    </lineage>
</organism>
<evidence type="ECO:0000313" key="2">
    <source>
        <dbReference type="Proteomes" id="UP000066737"/>
    </source>
</evidence>
<evidence type="ECO:0000313" key="1">
    <source>
        <dbReference type="EMBL" id="CQH65357.1"/>
    </source>
</evidence>
<dbReference type="AlphaFoldDB" id="A0A0U5D392"/>
<proteinExistence type="predicted"/>
<name>A0A0U5D392_9EURY</name>
<accession>A0A0U5D392</accession>
<keyword evidence="2" id="KW-1185">Reference proteome</keyword>